<dbReference type="GO" id="GO:0006508">
    <property type="term" value="P:proteolysis"/>
    <property type="evidence" value="ECO:0007669"/>
    <property type="project" value="InterPro"/>
</dbReference>
<evidence type="ECO:0000256" key="5">
    <source>
        <dbReference type="ARBA" id="ARBA00022984"/>
    </source>
</evidence>
<comment type="caution">
    <text evidence="8">The sequence shown here is derived from an EMBL/GenBank/DDBJ whole genome shotgun (WGS) entry which is preliminary data.</text>
</comment>
<evidence type="ECO:0000256" key="3">
    <source>
        <dbReference type="ARBA" id="ARBA00022801"/>
    </source>
</evidence>
<dbReference type="InterPro" id="IPR018044">
    <property type="entry name" value="Peptidase_S11"/>
</dbReference>
<keyword evidence="3 8" id="KW-0378">Hydrolase</keyword>
<keyword evidence="8" id="KW-0121">Carboxypeptidase</keyword>
<dbReference type="GO" id="GO:0009002">
    <property type="term" value="F:serine-type D-Ala-D-Ala carboxypeptidase activity"/>
    <property type="evidence" value="ECO:0007669"/>
    <property type="project" value="UniProtKB-EC"/>
</dbReference>
<dbReference type="Gene3D" id="3.40.710.10">
    <property type="entry name" value="DD-peptidase/beta-lactamase superfamily"/>
    <property type="match status" value="1"/>
</dbReference>
<dbReference type="AlphaFoldDB" id="A0A644Z4Q5"/>
<dbReference type="Pfam" id="PF00768">
    <property type="entry name" value="Peptidase_S11"/>
    <property type="match status" value="1"/>
</dbReference>
<evidence type="ECO:0000256" key="6">
    <source>
        <dbReference type="ARBA" id="ARBA00023316"/>
    </source>
</evidence>
<keyword evidence="2" id="KW-0732">Signal</keyword>
<comment type="similarity">
    <text evidence="1">Belongs to the peptidase S11 family.</text>
</comment>
<dbReference type="EC" id="3.4.16.4" evidence="8"/>
<keyword evidence="4" id="KW-0133">Cell shape</keyword>
<dbReference type="PANTHER" id="PTHR21581">
    <property type="entry name" value="D-ALANYL-D-ALANINE CARBOXYPEPTIDASE"/>
    <property type="match status" value="1"/>
</dbReference>
<proteinExistence type="inferred from homology"/>
<evidence type="ECO:0000256" key="1">
    <source>
        <dbReference type="ARBA" id="ARBA00007164"/>
    </source>
</evidence>
<dbReference type="GO" id="GO:0008360">
    <property type="term" value="P:regulation of cell shape"/>
    <property type="evidence" value="ECO:0007669"/>
    <property type="project" value="UniProtKB-KW"/>
</dbReference>
<evidence type="ECO:0000313" key="8">
    <source>
        <dbReference type="EMBL" id="MPM35846.1"/>
    </source>
</evidence>
<dbReference type="InterPro" id="IPR001967">
    <property type="entry name" value="Peptidase_S11_N"/>
</dbReference>
<organism evidence="8">
    <name type="scientific">bioreactor metagenome</name>
    <dbReference type="NCBI Taxonomy" id="1076179"/>
    <lineage>
        <taxon>unclassified sequences</taxon>
        <taxon>metagenomes</taxon>
        <taxon>ecological metagenomes</taxon>
    </lineage>
</organism>
<name>A0A644Z4Q5_9ZZZZ</name>
<accession>A0A644Z4Q5</accession>
<sequence>MKKLFAILLLFAVFTCNAAALSTSAVGAALLEPSTGTFLYEQNSSARLPMASTTKIMTAYVALKYGSIEKKCKIPAAAVGVEGSSMYLQKGEVYTLDELLYGLMMSSGNDAATAVAICVGGSVADFVALMNEEAAALGLKNTHFDNPSGLDSATHYTTAAELATLAAKALENDDFVRYVSTKKYMIPATDTHPARYFASKNRILLTYEGAIGVKTGYTIHSGRSLVTAAQREGVRLVAVTINDKNDWNDHRKMLDYGFSRTCSVDPMSCLQAEYVVPVAGGGCVRVRPDTASKITLIDMPSPVLRAKVFLPRFFYSGISLLQQVGEARIYANDVLLHTVPLRAYDSAPEQKPKKSLFELICGLF</sequence>
<dbReference type="GO" id="GO:0071555">
    <property type="term" value="P:cell wall organization"/>
    <property type="evidence" value="ECO:0007669"/>
    <property type="project" value="UniProtKB-KW"/>
</dbReference>
<keyword evidence="6" id="KW-0961">Cell wall biogenesis/degradation</keyword>
<feature type="domain" description="Peptidase S11 D-alanyl-D-alanine carboxypeptidase A N-terminal" evidence="7">
    <location>
        <begin position="20"/>
        <end position="244"/>
    </location>
</feature>
<evidence type="ECO:0000259" key="7">
    <source>
        <dbReference type="Pfam" id="PF00768"/>
    </source>
</evidence>
<gene>
    <name evidence="8" type="primary">dacB_9</name>
    <name evidence="8" type="ORF">SDC9_82440</name>
</gene>
<dbReference type="PANTHER" id="PTHR21581:SF33">
    <property type="entry name" value="D-ALANYL-D-ALANINE CARBOXYPEPTIDASE DACB"/>
    <property type="match status" value="1"/>
</dbReference>
<dbReference type="InterPro" id="IPR012338">
    <property type="entry name" value="Beta-lactam/transpept-like"/>
</dbReference>
<evidence type="ECO:0000256" key="4">
    <source>
        <dbReference type="ARBA" id="ARBA00022960"/>
    </source>
</evidence>
<protein>
    <submittedName>
        <fullName evidence="8">D-alanyl-D-alanine carboxypeptidase DacB</fullName>
        <ecNumber evidence="8">3.4.16.4</ecNumber>
    </submittedName>
</protein>
<reference evidence="8" key="1">
    <citation type="submission" date="2019-08" db="EMBL/GenBank/DDBJ databases">
        <authorList>
            <person name="Kucharzyk K."/>
            <person name="Murdoch R.W."/>
            <person name="Higgins S."/>
            <person name="Loffler F."/>
        </authorList>
    </citation>
    <scope>NUCLEOTIDE SEQUENCE</scope>
</reference>
<keyword evidence="8" id="KW-0645">Protease</keyword>
<dbReference type="PRINTS" id="PR00725">
    <property type="entry name" value="DADACBPTASE1"/>
</dbReference>
<dbReference type="SUPFAM" id="SSF56601">
    <property type="entry name" value="beta-lactamase/transpeptidase-like"/>
    <property type="match status" value="1"/>
</dbReference>
<evidence type="ECO:0000256" key="2">
    <source>
        <dbReference type="ARBA" id="ARBA00022729"/>
    </source>
</evidence>
<dbReference type="GO" id="GO:0009252">
    <property type="term" value="P:peptidoglycan biosynthetic process"/>
    <property type="evidence" value="ECO:0007669"/>
    <property type="project" value="UniProtKB-KW"/>
</dbReference>
<dbReference type="EMBL" id="VSSQ01007416">
    <property type="protein sequence ID" value="MPM35846.1"/>
    <property type="molecule type" value="Genomic_DNA"/>
</dbReference>
<keyword evidence="5" id="KW-0573">Peptidoglycan synthesis</keyword>